<dbReference type="RefSeq" id="WP_110169457.1">
    <property type="nucleotide sequence ID" value="NZ_CP015136.1"/>
</dbReference>
<gene>
    <name evidence="7" type="primary">neoA</name>
    <name evidence="7" type="ORF">LuPra_00687</name>
</gene>
<dbReference type="SUPFAM" id="SSF51735">
    <property type="entry name" value="NAD(P)-binding Rossmann-fold domains"/>
    <property type="match status" value="1"/>
</dbReference>
<dbReference type="EMBL" id="CP015136">
    <property type="protein sequence ID" value="AMY07514.1"/>
    <property type="molecule type" value="Genomic_DNA"/>
</dbReference>
<dbReference type="SUPFAM" id="SSF50129">
    <property type="entry name" value="GroES-like"/>
    <property type="match status" value="1"/>
</dbReference>
<dbReference type="Pfam" id="PF08240">
    <property type="entry name" value="ADH_N"/>
    <property type="match status" value="1"/>
</dbReference>
<keyword evidence="8" id="KW-1185">Reference proteome</keyword>
<dbReference type="InterPro" id="IPR013149">
    <property type="entry name" value="ADH-like_C"/>
</dbReference>
<evidence type="ECO:0000256" key="5">
    <source>
        <dbReference type="RuleBase" id="RU361277"/>
    </source>
</evidence>
<organism evidence="7 8">
    <name type="scientific">Luteitalea pratensis</name>
    <dbReference type="NCBI Taxonomy" id="1855912"/>
    <lineage>
        <taxon>Bacteria</taxon>
        <taxon>Pseudomonadati</taxon>
        <taxon>Acidobacteriota</taxon>
        <taxon>Vicinamibacteria</taxon>
        <taxon>Vicinamibacterales</taxon>
        <taxon>Vicinamibacteraceae</taxon>
        <taxon>Luteitalea</taxon>
    </lineage>
</organism>
<feature type="domain" description="Enoyl reductase (ER)" evidence="6">
    <location>
        <begin position="10"/>
        <end position="344"/>
    </location>
</feature>
<keyword evidence="4 7" id="KW-0560">Oxidoreductase</keyword>
<evidence type="ECO:0000256" key="1">
    <source>
        <dbReference type="ARBA" id="ARBA00001947"/>
    </source>
</evidence>
<comment type="cofactor">
    <cofactor evidence="1 5">
        <name>Zn(2+)</name>
        <dbReference type="ChEBI" id="CHEBI:29105"/>
    </cofactor>
</comment>
<dbReference type="InterPro" id="IPR036291">
    <property type="entry name" value="NAD(P)-bd_dom_sf"/>
</dbReference>
<dbReference type="Gene3D" id="3.40.50.720">
    <property type="entry name" value="NAD(P)-binding Rossmann-like Domain"/>
    <property type="match status" value="1"/>
</dbReference>
<dbReference type="PROSITE" id="PS00059">
    <property type="entry name" value="ADH_ZINC"/>
    <property type="match status" value="1"/>
</dbReference>
<dbReference type="InterPro" id="IPR020843">
    <property type="entry name" value="ER"/>
</dbReference>
<dbReference type="GO" id="GO:0016616">
    <property type="term" value="F:oxidoreductase activity, acting on the CH-OH group of donors, NAD or NADP as acceptor"/>
    <property type="evidence" value="ECO:0007669"/>
    <property type="project" value="UniProtKB-ARBA"/>
</dbReference>
<accession>A0A143PIC1</accession>
<reference evidence="8" key="2">
    <citation type="submission" date="2016-04" db="EMBL/GenBank/DDBJ databases">
        <title>First Complete Genome Sequence of a Subdivision 6 Acidobacterium.</title>
        <authorList>
            <person name="Huang S."/>
            <person name="Vieira S."/>
            <person name="Bunk B."/>
            <person name="Riedel T."/>
            <person name="Sproeer C."/>
            <person name="Overmann J."/>
        </authorList>
    </citation>
    <scope>NUCLEOTIDE SEQUENCE [LARGE SCALE GENOMIC DNA]</scope>
    <source>
        <strain evidence="8">DSM 100886 HEG_-6_39</strain>
    </source>
</reference>
<keyword evidence="2 5" id="KW-0479">Metal-binding</keyword>
<evidence type="ECO:0000256" key="4">
    <source>
        <dbReference type="ARBA" id="ARBA00023002"/>
    </source>
</evidence>
<dbReference type="KEGG" id="abac:LuPra_00687"/>
<reference evidence="7 8" key="1">
    <citation type="journal article" date="2016" name="Genome Announc.">
        <title>First Complete Genome Sequence of a Subdivision 6 Acidobacterium Strain.</title>
        <authorList>
            <person name="Huang S."/>
            <person name="Vieira S."/>
            <person name="Bunk B."/>
            <person name="Riedel T."/>
            <person name="Sproer C."/>
            <person name="Overmann J."/>
        </authorList>
    </citation>
    <scope>NUCLEOTIDE SEQUENCE [LARGE SCALE GENOMIC DNA]</scope>
    <source>
        <strain evidence="8">DSM 100886 HEG_-6_39</strain>
    </source>
</reference>
<evidence type="ECO:0000256" key="3">
    <source>
        <dbReference type="ARBA" id="ARBA00022833"/>
    </source>
</evidence>
<evidence type="ECO:0000313" key="7">
    <source>
        <dbReference type="EMBL" id="AMY07514.1"/>
    </source>
</evidence>
<name>A0A143PIC1_LUTPR</name>
<dbReference type="PANTHER" id="PTHR42813">
    <property type="entry name" value="ZINC-TYPE ALCOHOL DEHYDROGENASE-LIKE"/>
    <property type="match status" value="1"/>
</dbReference>
<dbReference type="AlphaFoldDB" id="A0A143PIC1"/>
<protein>
    <submittedName>
        <fullName evidence="7">2-deoxy-scyllo-inosamine dehydrogenase</fullName>
        <ecNumber evidence="7">1.1.1.329</ecNumber>
    </submittedName>
</protein>
<dbReference type="Proteomes" id="UP000076079">
    <property type="component" value="Chromosome"/>
</dbReference>
<comment type="similarity">
    <text evidence="5">Belongs to the zinc-containing alcohol dehydrogenase family.</text>
</comment>
<dbReference type="OrthoDB" id="239596at2"/>
<dbReference type="EC" id="1.1.1.329" evidence="7"/>
<proteinExistence type="inferred from homology"/>
<dbReference type="GO" id="GO:0008270">
    <property type="term" value="F:zinc ion binding"/>
    <property type="evidence" value="ECO:0007669"/>
    <property type="project" value="InterPro"/>
</dbReference>
<dbReference type="InterPro" id="IPR011032">
    <property type="entry name" value="GroES-like_sf"/>
</dbReference>
<sequence length="347" mass="36321">MHGVCFRAPGVVAWEDVIDPAIQDPADAVVGVDLAGLCGSDLHPFFGREQGLDPGTVMGHEFVGRVLDVGPAVRSVRPGDHVYAPFSTSCGQCAACRSALTSRCECGQLFGWRSDGVGLHGGQAERVRVPLADGTLQPVPAGLSVEAALLLGDNFSTACYCADMAGIQPDGVTVVIGCGSVGVLGIIAATLAGARTIVAVDPVPERRARAAALGAVAMAPGPDVARTVAALGHGRGADSVMEFVGLPAAQRLAWEVLRPGGVMAVIGCHTSAFAFSPSEAYDKNLTYRTGRCPARHYMERLTERVMQDLPHITQVVTHRFAPSDCVRAYDVFAHQRDGCVKAVFDFA</sequence>
<dbReference type="InterPro" id="IPR002328">
    <property type="entry name" value="ADH_Zn_CS"/>
</dbReference>
<dbReference type="InterPro" id="IPR013154">
    <property type="entry name" value="ADH-like_N"/>
</dbReference>
<dbReference type="Gene3D" id="3.90.180.10">
    <property type="entry name" value="Medium-chain alcohol dehydrogenases, catalytic domain"/>
    <property type="match status" value="1"/>
</dbReference>
<evidence type="ECO:0000313" key="8">
    <source>
        <dbReference type="Proteomes" id="UP000076079"/>
    </source>
</evidence>
<dbReference type="Pfam" id="PF00107">
    <property type="entry name" value="ADH_zinc_N"/>
    <property type="match status" value="1"/>
</dbReference>
<dbReference type="STRING" id="1855912.LuPra_00687"/>
<evidence type="ECO:0000259" key="6">
    <source>
        <dbReference type="SMART" id="SM00829"/>
    </source>
</evidence>
<evidence type="ECO:0000256" key="2">
    <source>
        <dbReference type="ARBA" id="ARBA00022723"/>
    </source>
</evidence>
<dbReference type="PANTHER" id="PTHR42813:SF2">
    <property type="entry name" value="DEHYDROGENASE, ZINC-CONTAINING, PUTATIVE (AFU_ORTHOLOGUE AFUA_2G02810)-RELATED"/>
    <property type="match status" value="1"/>
</dbReference>
<keyword evidence="3 5" id="KW-0862">Zinc</keyword>
<dbReference type="SMART" id="SM00829">
    <property type="entry name" value="PKS_ER"/>
    <property type="match status" value="1"/>
</dbReference>